<dbReference type="Proteomes" id="UP000198575">
    <property type="component" value="Unassembled WGS sequence"/>
</dbReference>
<evidence type="ECO:0000259" key="1">
    <source>
        <dbReference type="PROSITE" id="PS51819"/>
    </source>
</evidence>
<reference evidence="2 3" key="1">
    <citation type="submission" date="2016-10" db="EMBL/GenBank/DDBJ databases">
        <authorList>
            <person name="de Groot N.N."/>
        </authorList>
    </citation>
    <scope>NUCLEOTIDE SEQUENCE [LARGE SCALE GENOMIC DNA]</scope>
    <source>
        <strain evidence="2 3">CGMCC 1.7659</strain>
    </source>
</reference>
<sequence>MLNPNVPAWFEISTADLDRAVRFYEAVLEVKLAREQMGGNSMAVFPYGGKPNTSGALIRAEDCEPSVQGCVVYLSVDDLQPVLERAIALGGDSIVPRTALPGDMGYFAQFIDSEGNRVGLWSPK</sequence>
<dbReference type="CDD" id="cd07247">
    <property type="entry name" value="SgaA_N_like"/>
    <property type="match status" value="1"/>
</dbReference>
<dbReference type="InterPro" id="IPR029068">
    <property type="entry name" value="Glyas_Bleomycin-R_OHBP_Dase"/>
</dbReference>
<dbReference type="Gene3D" id="3.10.180.10">
    <property type="entry name" value="2,3-Dihydroxybiphenyl 1,2-Dioxygenase, domain 1"/>
    <property type="match status" value="1"/>
</dbReference>
<dbReference type="STRING" id="578942.SAMN05216289_11876"/>
<dbReference type="OrthoDB" id="8776491at2"/>
<dbReference type="InterPro" id="IPR004360">
    <property type="entry name" value="Glyas_Fos-R_dOase_dom"/>
</dbReference>
<dbReference type="InterPro" id="IPR037523">
    <property type="entry name" value="VOC_core"/>
</dbReference>
<evidence type="ECO:0000313" key="3">
    <source>
        <dbReference type="Proteomes" id="UP000198575"/>
    </source>
</evidence>
<feature type="domain" description="VOC" evidence="1">
    <location>
        <begin position="6"/>
        <end position="123"/>
    </location>
</feature>
<dbReference type="InterPro" id="IPR052164">
    <property type="entry name" value="Anthracycline_SecMetBiosynth"/>
</dbReference>
<dbReference type="PANTHER" id="PTHR33993:SF2">
    <property type="entry name" value="VOC DOMAIN-CONTAINING PROTEIN"/>
    <property type="match status" value="1"/>
</dbReference>
<organism evidence="2 3">
    <name type="scientific">Dokdonella immobilis</name>
    <dbReference type="NCBI Taxonomy" id="578942"/>
    <lineage>
        <taxon>Bacteria</taxon>
        <taxon>Pseudomonadati</taxon>
        <taxon>Pseudomonadota</taxon>
        <taxon>Gammaproteobacteria</taxon>
        <taxon>Lysobacterales</taxon>
        <taxon>Rhodanobacteraceae</taxon>
        <taxon>Dokdonella</taxon>
    </lineage>
</organism>
<proteinExistence type="predicted"/>
<dbReference type="PROSITE" id="PS51819">
    <property type="entry name" value="VOC"/>
    <property type="match status" value="1"/>
</dbReference>
<protein>
    <recommendedName>
        <fullName evidence="1">VOC domain-containing protein</fullName>
    </recommendedName>
</protein>
<dbReference type="PANTHER" id="PTHR33993">
    <property type="entry name" value="GLYOXALASE-RELATED"/>
    <property type="match status" value="1"/>
</dbReference>
<dbReference type="EMBL" id="FOVF01000018">
    <property type="protein sequence ID" value="SFN39393.1"/>
    <property type="molecule type" value="Genomic_DNA"/>
</dbReference>
<evidence type="ECO:0000313" key="2">
    <source>
        <dbReference type="EMBL" id="SFN39393.1"/>
    </source>
</evidence>
<dbReference type="RefSeq" id="WP_092408546.1">
    <property type="nucleotide sequence ID" value="NZ_FOVF01000018.1"/>
</dbReference>
<keyword evidence="3" id="KW-1185">Reference proteome</keyword>
<dbReference type="SUPFAM" id="SSF54593">
    <property type="entry name" value="Glyoxalase/Bleomycin resistance protein/Dihydroxybiphenyl dioxygenase"/>
    <property type="match status" value="1"/>
</dbReference>
<gene>
    <name evidence="2" type="ORF">SAMN05216289_11876</name>
</gene>
<name>A0A1I4YNM9_9GAMM</name>
<dbReference type="Pfam" id="PF00903">
    <property type="entry name" value="Glyoxalase"/>
    <property type="match status" value="1"/>
</dbReference>
<dbReference type="AlphaFoldDB" id="A0A1I4YNM9"/>
<accession>A0A1I4YNM9</accession>